<dbReference type="SUPFAM" id="SSF52540">
    <property type="entry name" value="P-loop containing nucleoside triphosphate hydrolases"/>
    <property type="match status" value="1"/>
</dbReference>
<dbReference type="GO" id="GO:0005524">
    <property type="term" value="F:ATP binding"/>
    <property type="evidence" value="ECO:0007669"/>
    <property type="project" value="UniProtKB-KW"/>
</dbReference>
<reference evidence="9 10" key="1">
    <citation type="submission" date="2020-11" db="EMBL/GenBank/DDBJ databases">
        <title>Description of Pontivivens ytuae sp. nov. isolated from deep sea sediment of Mariana Trench.</title>
        <authorList>
            <person name="Wang Z."/>
            <person name="Sun Q.-L."/>
            <person name="Xu X.-D."/>
            <person name="Tang Y.-Z."/>
            <person name="Zhang J."/>
        </authorList>
    </citation>
    <scope>NUCLEOTIDE SEQUENCE [LARGE SCALE GENOMIC DNA]</scope>
    <source>
        <strain evidence="9 10">MT2928</strain>
    </source>
</reference>
<keyword evidence="5 9" id="KW-0067">ATP-binding</keyword>
<evidence type="ECO:0000313" key="9">
    <source>
        <dbReference type="EMBL" id="QPH52545.1"/>
    </source>
</evidence>
<proteinExistence type="predicted"/>
<evidence type="ECO:0000256" key="2">
    <source>
        <dbReference type="ARBA" id="ARBA00022475"/>
    </source>
</evidence>
<dbReference type="AlphaFoldDB" id="A0A7S9LPV4"/>
<sequence length="232" mass="24773">MIRFDRVVIRQGDFVLRADLEVAGPGITAVIGPSGGGKSTLLMALAGFVRPAEGRILVSGEDITRRAPDRRPVSILFQEHNLFAHLDVAGNVGLGLRPSLRLSADERAKVEAVLERTGLESLGARAVSALSGGQRQRLALARALLRDRPVLLLDEPFAALGPGLKRDMLDLLAEIVAERRLTALIVTHDPEDAKRVATETLLVADGVAEAPRETGELFAAPTPALQAYLGDD</sequence>
<feature type="domain" description="ABC transporter" evidence="8">
    <location>
        <begin position="2"/>
        <end position="230"/>
    </location>
</feature>
<dbReference type="KEGG" id="poz:I0K15_12020"/>
<dbReference type="InterPro" id="IPR050093">
    <property type="entry name" value="ABC_SmlMolc_Importer"/>
</dbReference>
<dbReference type="Gene3D" id="3.40.50.300">
    <property type="entry name" value="P-loop containing nucleotide triphosphate hydrolases"/>
    <property type="match status" value="1"/>
</dbReference>
<dbReference type="GO" id="GO:0016887">
    <property type="term" value="F:ATP hydrolysis activity"/>
    <property type="evidence" value="ECO:0007669"/>
    <property type="project" value="InterPro"/>
</dbReference>
<protein>
    <submittedName>
        <fullName evidence="9">ATP-binding cassette domain-containing protein</fullName>
    </submittedName>
</protein>
<evidence type="ECO:0000256" key="3">
    <source>
        <dbReference type="ARBA" id="ARBA00022519"/>
    </source>
</evidence>
<dbReference type="PROSITE" id="PS00211">
    <property type="entry name" value="ABC_TRANSPORTER_1"/>
    <property type="match status" value="1"/>
</dbReference>
<organism evidence="9 10">
    <name type="scientific">Pontivivens ytuae</name>
    <dbReference type="NCBI Taxonomy" id="2789856"/>
    <lineage>
        <taxon>Bacteria</taxon>
        <taxon>Pseudomonadati</taxon>
        <taxon>Pseudomonadota</taxon>
        <taxon>Alphaproteobacteria</taxon>
        <taxon>Rhodobacterales</taxon>
        <taxon>Paracoccaceae</taxon>
        <taxon>Pontivivens</taxon>
    </lineage>
</organism>
<keyword evidence="10" id="KW-1185">Reference proteome</keyword>
<dbReference type="EMBL" id="CP064942">
    <property type="protein sequence ID" value="QPH52545.1"/>
    <property type="molecule type" value="Genomic_DNA"/>
</dbReference>
<gene>
    <name evidence="9" type="ORF">I0K15_12020</name>
</gene>
<dbReference type="SMART" id="SM00382">
    <property type="entry name" value="AAA"/>
    <property type="match status" value="1"/>
</dbReference>
<evidence type="ECO:0000256" key="4">
    <source>
        <dbReference type="ARBA" id="ARBA00022741"/>
    </source>
</evidence>
<dbReference type="PANTHER" id="PTHR42781">
    <property type="entry name" value="SPERMIDINE/PUTRESCINE IMPORT ATP-BINDING PROTEIN POTA"/>
    <property type="match status" value="1"/>
</dbReference>
<keyword evidence="2" id="KW-1003">Cell membrane</keyword>
<dbReference type="Pfam" id="PF00005">
    <property type="entry name" value="ABC_tran"/>
    <property type="match status" value="1"/>
</dbReference>
<dbReference type="InterPro" id="IPR003593">
    <property type="entry name" value="AAA+_ATPase"/>
</dbReference>
<dbReference type="PROSITE" id="PS50893">
    <property type="entry name" value="ABC_TRANSPORTER_2"/>
    <property type="match status" value="1"/>
</dbReference>
<keyword evidence="7" id="KW-0472">Membrane</keyword>
<name>A0A7S9LPV4_9RHOB</name>
<evidence type="ECO:0000313" key="10">
    <source>
        <dbReference type="Proteomes" id="UP000594800"/>
    </source>
</evidence>
<dbReference type="InterPro" id="IPR003439">
    <property type="entry name" value="ABC_transporter-like_ATP-bd"/>
</dbReference>
<keyword evidence="4" id="KW-0547">Nucleotide-binding</keyword>
<dbReference type="RefSeq" id="WP_196101756.1">
    <property type="nucleotide sequence ID" value="NZ_CP064942.1"/>
</dbReference>
<evidence type="ECO:0000256" key="5">
    <source>
        <dbReference type="ARBA" id="ARBA00022840"/>
    </source>
</evidence>
<evidence type="ECO:0000256" key="6">
    <source>
        <dbReference type="ARBA" id="ARBA00022967"/>
    </source>
</evidence>
<keyword evidence="6" id="KW-1278">Translocase</keyword>
<evidence type="ECO:0000256" key="1">
    <source>
        <dbReference type="ARBA" id="ARBA00022448"/>
    </source>
</evidence>
<accession>A0A7S9LPV4</accession>
<dbReference type="PANTHER" id="PTHR42781:SF1">
    <property type="entry name" value="THIAMINE IMPORT ATP-BINDING PROTEIN THIQ"/>
    <property type="match status" value="1"/>
</dbReference>
<dbReference type="InterPro" id="IPR027417">
    <property type="entry name" value="P-loop_NTPase"/>
</dbReference>
<keyword evidence="1" id="KW-0813">Transport</keyword>
<dbReference type="InterPro" id="IPR017871">
    <property type="entry name" value="ABC_transporter-like_CS"/>
</dbReference>
<dbReference type="Proteomes" id="UP000594800">
    <property type="component" value="Chromosome"/>
</dbReference>
<keyword evidence="3" id="KW-0997">Cell inner membrane</keyword>
<evidence type="ECO:0000256" key="7">
    <source>
        <dbReference type="ARBA" id="ARBA00023136"/>
    </source>
</evidence>
<evidence type="ECO:0000259" key="8">
    <source>
        <dbReference type="PROSITE" id="PS50893"/>
    </source>
</evidence>